<feature type="region of interest" description="Disordered" evidence="1">
    <location>
        <begin position="115"/>
        <end position="134"/>
    </location>
</feature>
<dbReference type="OrthoDB" id="6138663at2759"/>
<dbReference type="RefSeq" id="XP_003724178.2">
    <property type="nucleotide sequence ID" value="XM_003724130.3"/>
</dbReference>
<reference evidence="2" key="2">
    <citation type="submission" date="2021-01" db="UniProtKB">
        <authorList>
            <consortium name="EnsemblMetazoa"/>
        </authorList>
    </citation>
    <scope>IDENTIFICATION</scope>
</reference>
<dbReference type="GO" id="GO:0006044">
    <property type="term" value="P:N-acetylglucosamine metabolic process"/>
    <property type="evidence" value="ECO:0000318"/>
    <property type="project" value="GO_Central"/>
</dbReference>
<evidence type="ECO:0000313" key="3">
    <source>
        <dbReference type="Proteomes" id="UP000007110"/>
    </source>
</evidence>
<keyword evidence="3" id="KW-1185">Reference proteome</keyword>
<accession>A0A7M7LL30</accession>
<dbReference type="Pfam" id="PF13469">
    <property type="entry name" value="Sulfotransfer_3"/>
    <property type="match status" value="1"/>
</dbReference>
<evidence type="ECO:0000313" key="2">
    <source>
        <dbReference type="EnsemblMetazoa" id="XP_003724178"/>
    </source>
</evidence>
<sequence length="452" mass="51786">MFLKSFTFRAWASLVFAVCLLIIAYGLLFEQGKYALIPRHRESESGTDLGIYTTNQTRLVYESNSTGKDGIDDILQMLSENEDDSSEGSRLKTTESPTPSTSKSKHKDLRLDQYEILAPPRRKEESHDELTGKTLTTNPSVQVVIVTAKRSGSSFVGELFNANPHVFYLYEPLYIPMKSVLDHTLKNDQFTRIAKDVWNHTLRCNFSDEYPSSRSWLNRGEKSFDSCKSNAAIKGSSVLCPVLLIPEPKIGSVLNDLCNDRPYTVLKTIRVQNISELKTFIEDPGLNVKILHLVRDPRAVMNSRWSLKQPNKDLLRRKGPRADEVLDLCDHMQRNIAFDSSTPEWLKDRYIRVRFEDLAQDPIGETKRIYGKLGMQLHDNVISWIKKNTQGVNNIQGNKDPFSRTRDTKKVVDSWRSKLDSRKIKRIESSCWKTMDALSYTLSSLKTEQEPR</sequence>
<organism evidence="2 3">
    <name type="scientific">Strongylocentrotus purpuratus</name>
    <name type="common">Purple sea urchin</name>
    <dbReference type="NCBI Taxonomy" id="7668"/>
    <lineage>
        <taxon>Eukaryota</taxon>
        <taxon>Metazoa</taxon>
        <taxon>Echinodermata</taxon>
        <taxon>Eleutherozoa</taxon>
        <taxon>Echinozoa</taxon>
        <taxon>Echinoidea</taxon>
        <taxon>Euechinoidea</taxon>
        <taxon>Echinacea</taxon>
        <taxon>Camarodonta</taxon>
        <taxon>Echinidea</taxon>
        <taxon>Strongylocentrotidae</taxon>
        <taxon>Strongylocentrotus</taxon>
    </lineage>
</organism>
<dbReference type="SUPFAM" id="SSF52540">
    <property type="entry name" value="P-loop containing nucleoside triphosphate hydrolases"/>
    <property type="match status" value="1"/>
</dbReference>
<dbReference type="AlphaFoldDB" id="A0A7M7LL30"/>
<dbReference type="EnsemblMetazoa" id="XM_011682976">
    <property type="protein sequence ID" value="XP_011681278"/>
    <property type="gene ID" value="LOC100891876"/>
</dbReference>
<dbReference type="KEGG" id="spu:100891876"/>
<feature type="compositionally biased region" description="Basic and acidic residues" evidence="1">
    <location>
        <begin position="121"/>
        <end position="131"/>
    </location>
</feature>
<dbReference type="EnsemblMetazoa" id="XM_003724130">
    <property type="protein sequence ID" value="XP_003724178"/>
    <property type="gene ID" value="LOC100891876"/>
</dbReference>
<dbReference type="Gene3D" id="3.40.50.300">
    <property type="entry name" value="P-loop containing nucleotide triphosphate hydrolases"/>
    <property type="match status" value="1"/>
</dbReference>
<dbReference type="PANTHER" id="PTHR10704">
    <property type="entry name" value="CARBOHYDRATE SULFOTRANSFERASE"/>
    <property type="match status" value="1"/>
</dbReference>
<dbReference type="RefSeq" id="XP_011681278.2">
    <property type="nucleotide sequence ID" value="XM_011682976.2"/>
</dbReference>
<feature type="region of interest" description="Disordered" evidence="1">
    <location>
        <begin position="81"/>
        <end position="106"/>
    </location>
</feature>
<dbReference type="OMA" id="FWALENY"/>
<dbReference type="GO" id="GO:0001517">
    <property type="term" value="F:N-acetylglucosamine 6-O-sulfotransferase activity"/>
    <property type="evidence" value="ECO:0000318"/>
    <property type="project" value="GO_Central"/>
</dbReference>
<dbReference type="GeneID" id="100891876"/>
<dbReference type="Proteomes" id="UP000007110">
    <property type="component" value="Unassembled WGS sequence"/>
</dbReference>
<evidence type="ECO:0008006" key="4">
    <source>
        <dbReference type="Google" id="ProtNLM"/>
    </source>
</evidence>
<dbReference type="PANTHER" id="PTHR10704:SF44">
    <property type="entry name" value="LD35051P-RELATED"/>
    <property type="match status" value="1"/>
</dbReference>
<dbReference type="InterPro" id="IPR027417">
    <property type="entry name" value="P-loop_NTPase"/>
</dbReference>
<evidence type="ECO:0000256" key="1">
    <source>
        <dbReference type="SAM" id="MobiDB-lite"/>
    </source>
</evidence>
<protein>
    <recommendedName>
        <fullName evidence="4">Sulfotransferase</fullName>
    </recommendedName>
</protein>
<dbReference type="InParanoid" id="A0A7M7LL30"/>
<dbReference type="InterPro" id="IPR051135">
    <property type="entry name" value="Gal/GlcNAc/GalNAc_ST"/>
</dbReference>
<proteinExistence type="predicted"/>
<dbReference type="GO" id="GO:0006790">
    <property type="term" value="P:sulfur compound metabolic process"/>
    <property type="evidence" value="ECO:0000318"/>
    <property type="project" value="GO_Central"/>
</dbReference>
<name>A0A7M7LL30_STRPU</name>
<dbReference type="FunCoup" id="A0A7M7LL30">
    <property type="interactions" value="961"/>
</dbReference>
<reference evidence="3" key="1">
    <citation type="submission" date="2015-02" db="EMBL/GenBank/DDBJ databases">
        <title>Genome sequencing for Strongylocentrotus purpuratus.</title>
        <authorList>
            <person name="Murali S."/>
            <person name="Liu Y."/>
            <person name="Vee V."/>
            <person name="English A."/>
            <person name="Wang M."/>
            <person name="Skinner E."/>
            <person name="Han Y."/>
            <person name="Muzny D.M."/>
            <person name="Worley K.C."/>
            <person name="Gibbs R.A."/>
        </authorList>
    </citation>
    <scope>NUCLEOTIDE SEQUENCE</scope>
</reference>